<reference evidence="8" key="1">
    <citation type="submission" date="2023-06" db="EMBL/GenBank/DDBJ databases">
        <title>Sysu t00039.</title>
        <authorList>
            <person name="Gao L."/>
            <person name="Fang B.-Z."/>
            <person name="Li W.-J."/>
        </authorList>
    </citation>
    <scope>NUCLEOTIDE SEQUENCE</scope>
    <source>
        <strain evidence="8">SYSU T00039</strain>
    </source>
</reference>
<keyword evidence="2" id="KW-1003">Cell membrane</keyword>
<evidence type="ECO:0000256" key="2">
    <source>
        <dbReference type="ARBA" id="ARBA00022475"/>
    </source>
</evidence>
<feature type="transmembrane region" description="Helical" evidence="7">
    <location>
        <begin position="204"/>
        <end position="229"/>
    </location>
</feature>
<sequence length="341" mass="35802">MSGEDTDLKERAGELVSQGKMLKGRWDRSSWGRAATRFTTQNGMVLSAGIAYFSLTSVAAGLVIATTVATVFVASNQELRTSMVEYLGEVVPGLIKTDDTAGLIDPASLGSSTATGVSAGLVGIVSFLILINTASRYVRGLRTSLRTMLGQEVSSPVKGKLRDLLALLLLVVIAVVGLAIQVVASNAAEWFASLVGLSVPTWGIRTIGAFAALIADMLFVALAMILLGGARWSKRLLWVVLVSALAIGILRQAISLLVGSVTDNPVLAPFAAIFTLLIFVDYVNRVLLMCAAWLGAHHRDASTGRVVAGDAGAAPPEVREGTPADSPVTTARSTVRDQDRP</sequence>
<evidence type="ECO:0000256" key="5">
    <source>
        <dbReference type="ARBA" id="ARBA00023136"/>
    </source>
</evidence>
<evidence type="ECO:0000256" key="4">
    <source>
        <dbReference type="ARBA" id="ARBA00022989"/>
    </source>
</evidence>
<evidence type="ECO:0000256" key="6">
    <source>
        <dbReference type="SAM" id="MobiDB-lite"/>
    </source>
</evidence>
<dbReference type="AlphaFoldDB" id="A0AAW7M3C4"/>
<feature type="transmembrane region" description="Helical" evidence="7">
    <location>
        <begin position="117"/>
        <end position="138"/>
    </location>
</feature>
<dbReference type="PANTHER" id="PTHR30213:SF1">
    <property type="entry name" value="INNER MEMBRANE PROTEIN YHJD"/>
    <property type="match status" value="1"/>
</dbReference>
<evidence type="ECO:0000256" key="3">
    <source>
        <dbReference type="ARBA" id="ARBA00022692"/>
    </source>
</evidence>
<dbReference type="Proteomes" id="UP001172737">
    <property type="component" value="Unassembled WGS sequence"/>
</dbReference>
<feature type="region of interest" description="Disordered" evidence="6">
    <location>
        <begin position="307"/>
        <end position="341"/>
    </location>
</feature>
<evidence type="ECO:0000313" key="9">
    <source>
        <dbReference type="Proteomes" id="UP001172737"/>
    </source>
</evidence>
<dbReference type="RefSeq" id="WP_301118917.1">
    <property type="nucleotide sequence ID" value="NZ_JAUHPX010000004.1"/>
</dbReference>
<keyword evidence="4 7" id="KW-1133">Transmembrane helix</keyword>
<dbReference type="GO" id="GO:0005886">
    <property type="term" value="C:plasma membrane"/>
    <property type="evidence" value="ECO:0007669"/>
    <property type="project" value="UniProtKB-SubCell"/>
</dbReference>
<comment type="subcellular location">
    <subcellularLocation>
        <location evidence="1">Cell membrane</location>
        <topology evidence="1">Multi-pass membrane protein</topology>
    </subcellularLocation>
</comment>
<keyword evidence="5 7" id="KW-0472">Membrane</keyword>
<feature type="transmembrane region" description="Helical" evidence="7">
    <location>
        <begin position="164"/>
        <end position="184"/>
    </location>
</feature>
<gene>
    <name evidence="8" type="ORF">QQX10_07255</name>
</gene>
<dbReference type="InterPro" id="IPR017039">
    <property type="entry name" value="Virul_fac_BrkB"/>
</dbReference>
<feature type="transmembrane region" description="Helical" evidence="7">
    <location>
        <begin position="236"/>
        <end position="254"/>
    </location>
</feature>
<proteinExistence type="predicted"/>
<feature type="transmembrane region" description="Helical" evidence="7">
    <location>
        <begin position="50"/>
        <end position="74"/>
    </location>
</feature>
<dbReference type="EMBL" id="JAUHPX010000004">
    <property type="protein sequence ID" value="MDN4487962.1"/>
    <property type="molecule type" value="Genomic_DNA"/>
</dbReference>
<accession>A0AAW7M3C4</accession>
<organism evidence="8 9">
    <name type="scientific">Demequina lignilytica</name>
    <dbReference type="NCBI Taxonomy" id="3051663"/>
    <lineage>
        <taxon>Bacteria</taxon>
        <taxon>Bacillati</taxon>
        <taxon>Actinomycetota</taxon>
        <taxon>Actinomycetes</taxon>
        <taxon>Micrococcales</taxon>
        <taxon>Demequinaceae</taxon>
        <taxon>Demequina</taxon>
    </lineage>
</organism>
<evidence type="ECO:0000256" key="1">
    <source>
        <dbReference type="ARBA" id="ARBA00004651"/>
    </source>
</evidence>
<name>A0AAW7M3C4_9MICO</name>
<keyword evidence="9" id="KW-1185">Reference proteome</keyword>
<evidence type="ECO:0000256" key="7">
    <source>
        <dbReference type="SAM" id="Phobius"/>
    </source>
</evidence>
<keyword evidence="3 7" id="KW-0812">Transmembrane</keyword>
<evidence type="ECO:0000313" key="8">
    <source>
        <dbReference type="EMBL" id="MDN4487962.1"/>
    </source>
</evidence>
<comment type="caution">
    <text evidence="8">The sequence shown here is derived from an EMBL/GenBank/DDBJ whole genome shotgun (WGS) entry which is preliminary data.</text>
</comment>
<dbReference type="Pfam" id="PF03631">
    <property type="entry name" value="Virul_fac_BrkB"/>
    <property type="match status" value="1"/>
</dbReference>
<protein>
    <submittedName>
        <fullName evidence="8">YihY/virulence factor BrkB family protein</fullName>
    </submittedName>
</protein>
<dbReference type="PANTHER" id="PTHR30213">
    <property type="entry name" value="INNER MEMBRANE PROTEIN YHJD"/>
    <property type="match status" value="1"/>
</dbReference>